<gene>
    <name evidence="2" type="ORF">SCF082_LOCUS2661</name>
</gene>
<feature type="region of interest" description="Disordered" evidence="1">
    <location>
        <begin position="153"/>
        <end position="205"/>
    </location>
</feature>
<accession>A0ABP0HMT4</accession>
<feature type="compositionally biased region" description="Basic and acidic residues" evidence="1">
    <location>
        <begin position="272"/>
        <end position="286"/>
    </location>
</feature>
<evidence type="ECO:0000256" key="1">
    <source>
        <dbReference type="SAM" id="MobiDB-lite"/>
    </source>
</evidence>
<evidence type="ECO:0000313" key="3">
    <source>
        <dbReference type="Proteomes" id="UP001642464"/>
    </source>
</evidence>
<feature type="compositionally biased region" description="Polar residues" evidence="1">
    <location>
        <begin position="403"/>
        <end position="413"/>
    </location>
</feature>
<feature type="compositionally biased region" description="Basic residues" evidence="1">
    <location>
        <begin position="1"/>
        <end position="23"/>
    </location>
</feature>
<name>A0ABP0HMT4_9DINO</name>
<protein>
    <submittedName>
        <fullName evidence="2">Uncharacterized protein</fullName>
    </submittedName>
</protein>
<organism evidence="2 3">
    <name type="scientific">Durusdinium trenchii</name>
    <dbReference type="NCBI Taxonomy" id="1381693"/>
    <lineage>
        <taxon>Eukaryota</taxon>
        <taxon>Sar</taxon>
        <taxon>Alveolata</taxon>
        <taxon>Dinophyceae</taxon>
        <taxon>Suessiales</taxon>
        <taxon>Symbiodiniaceae</taxon>
        <taxon>Durusdinium</taxon>
    </lineage>
</organism>
<dbReference type="Proteomes" id="UP001642464">
    <property type="component" value="Unassembled WGS sequence"/>
</dbReference>
<comment type="caution">
    <text evidence="2">The sequence shown here is derived from an EMBL/GenBank/DDBJ whole genome shotgun (WGS) entry which is preliminary data.</text>
</comment>
<proteinExistence type="predicted"/>
<feature type="region of interest" description="Disordered" evidence="1">
    <location>
        <begin position="1"/>
        <end position="37"/>
    </location>
</feature>
<sequence length="1246" mass="139825">MGKTKKSEKKSDKKVKKDKKNKKDKNSSSSSSSEEIAIDPEVQKAAVAVASTFGVKPKGLMLGKNTTRIADLKVELLAILIAQIHTELTSESVFAMGGELLELHRKSLSALKRHDDGSIGQEVDAHQKGANAAKWLCDLKSYIQTAKTEAMNDIEKDQQTESGRGYRGKSKARKSRGSKKSKGAGSKSKKKRKARSRSSSKKCDRESSASGIKELICETTAVWCICCPYQEDYRAALEPPNPLVNALAGLRAMETKPEMRQEVRGANADVEQEPKEKTDETKKDPESSTQQQLPWAVWEEELGGLFSALPIVLDEDESKEKERNACLEKIRKSIASRFMEIEDARAMDKEKRDALFEGFETHVARLKEIHGRDLEFAPWPALSPQCLKLETTDDNVPAKRKGSNASLKSTSSTEKSDIAPHEFFYLCKDSTVWTVVQVGVLKGKAVEDPHQGYRNYLATNEWWTFKTAFSQWYTKNWFEKKIPRHFGDDLSLILVLIGLFRLRGEQAWKGNEALQKLTKSLVHCFCQHCEVAIEAAMQKKCPDPTVSSRNHPFLMSSRRKGSKALSLALVSRFCCRGGGFVSSKSELTLQDLNIVPKNSSLSSKTMSEFVCRALLTTCNFCSQYIESARLKVLAVILRLNGHHLAAPTQLLPAGSDPGQTEPALATFTEAMKVAGTTPEGQVVKIPKTLFDWKEYRQATKAYLAALANSLRNMLPTGWNLSKCIPQNILTPCGRGSDRLPMIAFEKEMFRCDDDMELFFNYDWNTFTAQPQFYLDESFHRLIYSADEGTEEASQYNYYGFLAFLHLANSHAYCLIWPDVFHRVSRRVAAALGHHSCLEIKGLLKKAMKLFRFGRAPFNTGRFGQKIMESRQELLAALKDGRADELMEMWISGVARDRGANVLADDSNQNKLRSVIIVMKPLREYLGRTDAEMQRKPNASVSQVVYLASGRTVQKLLSTTISESVRLKNLEYIGALETDEEGQDLLRLHSHLLLSTLSATCDLDATHRALPWRTACALDRSQLSSLLEFMQNEWTFVKTVIDPLDSKDVLWKVFSHTRWQIYRDVLTKAEHFGFDASKVAAGHTSTRPFLDSVRVALGLSSKDEKSSDSLLSSLHCELLFNDMRDACRRHRKAECQAAGNFHSIAMKSVATRASGCSTVTVADSDWAQAIPKKQVQSQVHSALRLSDRTLGIPTAGLTKCKAPLLTKPHILCQRLQLLKILQRTFQNTMAQPRRKRRLRWLSIMISG</sequence>
<feature type="region of interest" description="Disordered" evidence="1">
    <location>
        <begin position="257"/>
        <end position="292"/>
    </location>
</feature>
<evidence type="ECO:0000313" key="2">
    <source>
        <dbReference type="EMBL" id="CAK8991440.1"/>
    </source>
</evidence>
<keyword evidence="3" id="KW-1185">Reference proteome</keyword>
<feature type="region of interest" description="Disordered" evidence="1">
    <location>
        <begin position="393"/>
        <end position="413"/>
    </location>
</feature>
<feature type="compositionally biased region" description="Basic residues" evidence="1">
    <location>
        <begin position="166"/>
        <end position="200"/>
    </location>
</feature>
<dbReference type="EMBL" id="CAXAMM010001314">
    <property type="protein sequence ID" value="CAK8991440.1"/>
    <property type="molecule type" value="Genomic_DNA"/>
</dbReference>
<reference evidence="2 3" key="1">
    <citation type="submission" date="2024-02" db="EMBL/GenBank/DDBJ databases">
        <authorList>
            <person name="Chen Y."/>
            <person name="Shah S."/>
            <person name="Dougan E. K."/>
            <person name="Thang M."/>
            <person name="Chan C."/>
        </authorList>
    </citation>
    <scope>NUCLEOTIDE SEQUENCE [LARGE SCALE GENOMIC DNA]</scope>
</reference>